<keyword evidence="4" id="KW-1185">Reference proteome</keyword>
<name>A0AAI9E8P4_9PEZI</name>
<dbReference type="InterPro" id="IPR017853">
    <property type="entry name" value="GH"/>
</dbReference>
<evidence type="ECO:0000259" key="2">
    <source>
        <dbReference type="Pfam" id="PF11790"/>
    </source>
</evidence>
<sequence>MRRPSPPFSTALLTLLLPLVLAQDGGAATLTSPKRGLIYVQTENVKDDHFWTSNTTDLTWYYNYQATPTSDMDHSRLQFVPMLWGSADSDTFYSTVKGLHDGGMNISAVLAFNEPDGCTDGGSCVDAQTAAQLWKSQIEPLQKLGIALGAPAVTGSPNGFVWLQSFFTACAGGCSVDFIPTHFYGSFEGLASHVGQVNATYSNISSIWVTEYGYPGQSLQNVQSYYNQTSAFLNRVSWIDRYSYFGSFRSDVSNVGPNAAMLTQKGELTDIGAWYLGESATGNVPKGDASTIAKGAVWAIALVALSAFWLA</sequence>
<dbReference type="GO" id="GO:0016787">
    <property type="term" value="F:hydrolase activity"/>
    <property type="evidence" value="ECO:0007669"/>
    <property type="project" value="UniProtKB-KW"/>
</dbReference>
<keyword evidence="3" id="KW-0378">Hydrolase</keyword>
<reference evidence="3" key="1">
    <citation type="submission" date="2023-11" db="EMBL/GenBank/DDBJ databases">
        <authorList>
            <person name="Alioto T."/>
            <person name="Alioto T."/>
            <person name="Gomez Garrido J."/>
        </authorList>
    </citation>
    <scope>NUCLEOTIDE SEQUENCE</scope>
</reference>
<dbReference type="PANTHER" id="PTHR34154:SF3">
    <property type="entry name" value="ALKALI-SENSITIVE LINKAGE PROTEIN 1"/>
    <property type="match status" value="1"/>
</dbReference>
<dbReference type="AlphaFoldDB" id="A0AAI9E8P4"/>
<proteinExistence type="predicted"/>
<evidence type="ECO:0000313" key="3">
    <source>
        <dbReference type="EMBL" id="CAK3907252.1"/>
    </source>
</evidence>
<evidence type="ECO:0000313" key="4">
    <source>
        <dbReference type="Proteomes" id="UP001296104"/>
    </source>
</evidence>
<keyword evidence="1" id="KW-0732">Signal</keyword>
<gene>
    <name evidence="3" type="ORF">LECACI_7A002555</name>
</gene>
<dbReference type="SUPFAM" id="SSF51445">
    <property type="entry name" value="(Trans)glycosidases"/>
    <property type="match status" value="1"/>
</dbReference>
<dbReference type="Gene3D" id="3.20.20.80">
    <property type="entry name" value="Glycosidases"/>
    <property type="match status" value="1"/>
</dbReference>
<organism evidence="3 4">
    <name type="scientific">Lecanosticta acicola</name>
    <dbReference type="NCBI Taxonomy" id="111012"/>
    <lineage>
        <taxon>Eukaryota</taxon>
        <taxon>Fungi</taxon>
        <taxon>Dikarya</taxon>
        <taxon>Ascomycota</taxon>
        <taxon>Pezizomycotina</taxon>
        <taxon>Dothideomycetes</taxon>
        <taxon>Dothideomycetidae</taxon>
        <taxon>Mycosphaerellales</taxon>
        <taxon>Mycosphaerellaceae</taxon>
        <taxon>Lecanosticta</taxon>
    </lineage>
</organism>
<protein>
    <submittedName>
        <fullName evidence="3">Glycoside hydrolase family 128</fullName>
    </submittedName>
</protein>
<comment type="caution">
    <text evidence="3">The sequence shown here is derived from an EMBL/GenBank/DDBJ whole genome shotgun (WGS) entry which is preliminary data.</text>
</comment>
<dbReference type="GO" id="GO:0009277">
    <property type="term" value="C:fungal-type cell wall"/>
    <property type="evidence" value="ECO:0007669"/>
    <property type="project" value="TreeGrafter"/>
</dbReference>
<feature type="domain" description="Asl1-like glycosyl hydrolase catalytic" evidence="2">
    <location>
        <begin position="36"/>
        <end position="275"/>
    </location>
</feature>
<dbReference type="Proteomes" id="UP001296104">
    <property type="component" value="Unassembled WGS sequence"/>
</dbReference>
<dbReference type="GO" id="GO:0071966">
    <property type="term" value="P:fungal-type cell wall polysaccharide metabolic process"/>
    <property type="evidence" value="ECO:0007669"/>
    <property type="project" value="TreeGrafter"/>
</dbReference>
<feature type="chain" id="PRO_5042578387" evidence="1">
    <location>
        <begin position="23"/>
        <end position="311"/>
    </location>
</feature>
<dbReference type="PANTHER" id="PTHR34154">
    <property type="entry name" value="ALKALI-SENSITIVE LINKAGE PROTEIN 1"/>
    <property type="match status" value="1"/>
</dbReference>
<dbReference type="EMBL" id="CAVMBE010000011">
    <property type="protein sequence ID" value="CAK3907252.1"/>
    <property type="molecule type" value="Genomic_DNA"/>
</dbReference>
<dbReference type="InterPro" id="IPR053183">
    <property type="entry name" value="ASL1"/>
</dbReference>
<accession>A0AAI9E8P4</accession>
<evidence type="ECO:0000256" key="1">
    <source>
        <dbReference type="SAM" id="SignalP"/>
    </source>
</evidence>
<dbReference type="InterPro" id="IPR024655">
    <property type="entry name" value="Asl1_glyco_hydro_catalytic"/>
</dbReference>
<feature type="signal peptide" evidence="1">
    <location>
        <begin position="1"/>
        <end position="22"/>
    </location>
</feature>
<dbReference type="FunFam" id="3.20.20.80:FF:000207">
    <property type="entry name" value="Glycoside hydrolase family 128 protein"/>
    <property type="match status" value="1"/>
</dbReference>
<dbReference type="Pfam" id="PF11790">
    <property type="entry name" value="Glyco_hydro_cc"/>
    <property type="match status" value="1"/>
</dbReference>